<organism evidence="2 3">
    <name type="scientific">Parasponia andersonii</name>
    <name type="common">Sponia andersonii</name>
    <dbReference type="NCBI Taxonomy" id="3476"/>
    <lineage>
        <taxon>Eukaryota</taxon>
        <taxon>Viridiplantae</taxon>
        <taxon>Streptophyta</taxon>
        <taxon>Embryophyta</taxon>
        <taxon>Tracheophyta</taxon>
        <taxon>Spermatophyta</taxon>
        <taxon>Magnoliopsida</taxon>
        <taxon>eudicotyledons</taxon>
        <taxon>Gunneridae</taxon>
        <taxon>Pentapetalae</taxon>
        <taxon>rosids</taxon>
        <taxon>fabids</taxon>
        <taxon>Rosales</taxon>
        <taxon>Cannabaceae</taxon>
        <taxon>Parasponia</taxon>
    </lineage>
</organism>
<keyword evidence="1" id="KW-0472">Membrane</keyword>
<sequence length="50" mass="5849">MEIPSTKHTLARRTLFLPNIQFCAWTMSTFGGLWGMEMEVLKRHARLDIL</sequence>
<dbReference type="EMBL" id="JXTB01000258">
    <property type="protein sequence ID" value="PON49592.1"/>
    <property type="molecule type" value="Genomic_DNA"/>
</dbReference>
<dbReference type="AlphaFoldDB" id="A0A2P5BLB3"/>
<keyword evidence="3" id="KW-1185">Reference proteome</keyword>
<feature type="transmembrane region" description="Helical" evidence="1">
    <location>
        <begin position="15"/>
        <end position="36"/>
    </location>
</feature>
<evidence type="ECO:0000313" key="3">
    <source>
        <dbReference type="Proteomes" id="UP000237105"/>
    </source>
</evidence>
<reference evidence="3" key="1">
    <citation type="submission" date="2016-06" db="EMBL/GenBank/DDBJ databases">
        <title>Parallel loss of symbiosis genes in relatives of nitrogen-fixing non-legume Parasponia.</title>
        <authorList>
            <person name="Van Velzen R."/>
            <person name="Holmer R."/>
            <person name="Bu F."/>
            <person name="Rutten L."/>
            <person name="Van Zeijl A."/>
            <person name="Liu W."/>
            <person name="Santuari L."/>
            <person name="Cao Q."/>
            <person name="Sharma T."/>
            <person name="Shen D."/>
            <person name="Roswanjaya Y."/>
            <person name="Wardhani T."/>
            <person name="Kalhor M.S."/>
            <person name="Jansen J."/>
            <person name="Van den Hoogen J."/>
            <person name="Gungor B."/>
            <person name="Hartog M."/>
            <person name="Hontelez J."/>
            <person name="Verver J."/>
            <person name="Yang W.-C."/>
            <person name="Schijlen E."/>
            <person name="Repin R."/>
            <person name="Schilthuizen M."/>
            <person name="Schranz E."/>
            <person name="Heidstra R."/>
            <person name="Miyata K."/>
            <person name="Fedorova E."/>
            <person name="Kohlen W."/>
            <person name="Bisseling T."/>
            <person name="Smit S."/>
            <person name="Geurts R."/>
        </authorList>
    </citation>
    <scope>NUCLEOTIDE SEQUENCE [LARGE SCALE GENOMIC DNA]</scope>
    <source>
        <strain evidence="3">cv. WU1-14</strain>
    </source>
</reference>
<dbReference type="Proteomes" id="UP000237105">
    <property type="component" value="Unassembled WGS sequence"/>
</dbReference>
<gene>
    <name evidence="2" type="ORF">PanWU01x14_229080</name>
</gene>
<keyword evidence="1" id="KW-1133">Transmembrane helix</keyword>
<evidence type="ECO:0000313" key="2">
    <source>
        <dbReference type="EMBL" id="PON49592.1"/>
    </source>
</evidence>
<protein>
    <submittedName>
        <fullName evidence="2">Uncharacterized protein</fullName>
    </submittedName>
</protein>
<evidence type="ECO:0000256" key="1">
    <source>
        <dbReference type="SAM" id="Phobius"/>
    </source>
</evidence>
<keyword evidence="1" id="KW-0812">Transmembrane</keyword>
<accession>A0A2P5BLB3</accession>
<proteinExistence type="predicted"/>
<name>A0A2P5BLB3_PARAD</name>
<comment type="caution">
    <text evidence="2">The sequence shown here is derived from an EMBL/GenBank/DDBJ whole genome shotgun (WGS) entry which is preliminary data.</text>
</comment>